<comment type="similarity">
    <text evidence="3">Belongs to the UPF0312 family. Type 1 subfamily.</text>
</comment>
<evidence type="ECO:0000256" key="2">
    <source>
        <dbReference type="ARBA" id="ARBA00022764"/>
    </source>
</evidence>
<dbReference type="InterPro" id="IPR007372">
    <property type="entry name" value="Lipid/polyisoprenoid-bd_YceI"/>
</dbReference>
<organism evidence="5 6">
    <name type="scientific">Vibrio bivalvicida</name>
    <dbReference type="NCBI Taxonomy" id="1276888"/>
    <lineage>
        <taxon>Bacteria</taxon>
        <taxon>Pseudomonadati</taxon>
        <taxon>Pseudomonadota</taxon>
        <taxon>Gammaproteobacteria</taxon>
        <taxon>Vibrionales</taxon>
        <taxon>Vibrionaceae</taxon>
        <taxon>Vibrio</taxon>
        <taxon>Vibrio oreintalis group</taxon>
    </lineage>
</organism>
<dbReference type="Pfam" id="PF04264">
    <property type="entry name" value="YceI"/>
    <property type="match status" value="1"/>
</dbReference>
<dbReference type="Proteomes" id="UP000078406">
    <property type="component" value="Unassembled WGS sequence"/>
</dbReference>
<keyword evidence="1 3" id="KW-0732">Signal</keyword>
<dbReference type="AlphaFoldDB" id="A0A177Y5D1"/>
<dbReference type="HAMAP" id="MF_00780">
    <property type="entry name" value="UPF0312"/>
    <property type="match status" value="1"/>
</dbReference>
<dbReference type="SMART" id="SM00867">
    <property type="entry name" value="YceI"/>
    <property type="match status" value="1"/>
</dbReference>
<keyword evidence="2 3" id="KW-0574">Periplasm</keyword>
<dbReference type="NCBIfam" id="NF002994">
    <property type="entry name" value="PRK03757.1"/>
    <property type="match status" value="1"/>
</dbReference>
<dbReference type="InterPro" id="IPR023480">
    <property type="entry name" value="UPF0312/YceI"/>
</dbReference>
<feature type="domain" description="Lipid/polyisoprenoid-binding YceI-like" evidence="4">
    <location>
        <begin position="24"/>
        <end position="187"/>
    </location>
</feature>
<evidence type="ECO:0000313" key="5">
    <source>
        <dbReference type="EMBL" id="OAJ95806.1"/>
    </source>
</evidence>
<evidence type="ECO:0000259" key="4">
    <source>
        <dbReference type="SMART" id="SM00867"/>
    </source>
</evidence>
<dbReference type="EMBL" id="LLEI02000015">
    <property type="protein sequence ID" value="OAJ95806.1"/>
    <property type="molecule type" value="Genomic_DNA"/>
</dbReference>
<dbReference type="PANTHER" id="PTHR34406:SF1">
    <property type="entry name" value="PROTEIN YCEI"/>
    <property type="match status" value="1"/>
</dbReference>
<evidence type="ECO:0000256" key="3">
    <source>
        <dbReference type="HAMAP-Rule" id="MF_00780"/>
    </source>
</evidence>
<dbReference type="SUPFAM" id="SSF101874">
    <property type="entry name" value="YceI-like"/>
    <property type="match status" value="1"/>
</dbReference>
<name>A0A177Y5D1_9VIBR</name>
<dbReference type="PANTHER" id="PTHR34406">
    <property type="entry name" value="PROTEIN YCEI"/>
    <property type="match status" value="1"/>
</dbReference>
<feature type="signal peptide" evidence="3">
    <location>
        <begin position="1"/>
        <end position="22"/>
    </location>
</feature>
<dbReference type="RefSeq" id="WP_049846219.1">
    <property type="nucleotide sequence ID" value="NZ_LLEI02000015.1"/>
</dbReference>
<dbReference type="InterPro" id="IPR036761">
    <property type="entry name" value="TTHA0802/YceI-like_sf"/>
</dbReference>
<protein>
    <recommendedName>
        <fullName evidence="3">UPF0312 protein APB76_02610</fullName>
    </recommendedName>
</protein>
<comment type="caution">
    <text evidence="5">The sequence shown here is derived from an EMBL/GenBank/DDBJ whole genome shotgun (WGS) entry which is preliminary data.</text>
</comment>
<gene>
    <name evidence="5" type="ORF">APB76_02610</name>
</gene>
<accession>A0A177Y5D1</accession>
<evidence type="ECO:0000313" key="6">
    <source>
        <dbReference type="Proteomes" id="UP000078406"/>
    </source>
</evidence>
<feature type="chain" id="PRO_5009002108" description="UPF0312 protein APB76_02610" evidence="3">
    <location>
        <begin position="23"/>
        <end position="189"/>
    </location>
</feature>
<dbReference type="GO" id="GO:0042597">
    <property type="term" value="C:periplasmic space"/>
    <property type="evidence" value="ECO:0007669"/>
    <property type="project" value="UniProtKB-SubCell"/>
</dbReference>
<sequence length="189" mass="20339" precursor="true">MKKTLFATGLAMVMALPFGASAADYMIDTKGAHASVNFKVSHLGYSFIQGRFNTFDGEFSYDPANVTASKVMVNVDTTSLDSNHAERDKHIRSSDFIDASKYSTATFTSTSVVDKGNGKLEVNGELNLHGVTKPITIDAIFIGAGQDPWGGERAGFLGSTRLELADFNIPVMGASSYVDMELHVEGIKK</sequence>
<comment type="subcellular location">
    <subcellularLocation>
        <location evidence="3">Periplasm</location>
    </subcellularLocation>
</comment>
<proteinExistence type="inferred from homology"/>
<dbReference type="Gene3D" id="2.40.128.110">
    <property type="entry name" value="Lipid/polyisoprenoid-binding, YceI-like"/>
    <property type="match status" value="1"/>
</dbReference>
<evidence type="ECO:0000256" key="1">
    <source>
        <dbReference type="ARBA" id="ARBA00022729"/>
    </source>
</evidence>
<reference evidence="5 6" key="1">
    <citation type="journal article" date="2016" name="Syst. Appl. Microbiol.">
        <title>Vibrio bivalvicida sp. nov., a novel larval pathogen for bivalve molluscs reared in a hatchery.</title>
        <authorList>
            <person name="Dubert J."/>
            <person name="Romalde J.L."/>
            <person name="Prado S."/>
            <person name="Barja J.L."/>
        </authorList>
    </citation>
    <scope>NUCLEOTIDE SEQUENCE [LARGE SCALE GENOMIC DNA]</scope>
    <source>
        <strain evidence="5 6">605</strain>
    </source>
</reference>